<keyword evidence="2" id="KW-0805">Transcription regulation</keyword>
<dbReference type="SUPFAM" id="SSF52172">
    <property type="entry name" value="CheY-like"/>
    <property type="match status" value="1"/>
</dbReference>
<dbReference type="InterPro" id="IPR000792">
    <property type="entry name" value="Tscrpt_reg_LuxR_C"/>
</dbReference>
<dbReference type="PANTHER" id="PTHR43214:SF41">
    <property type="entry name" value="NITRATE_NITRITE RESPONSE REGULATOR PROTEIN NARP"/>
    <property type="match status" value="1"/>
</dbReference>
<dbReference type="InterPro" id="IPR058245">
    <property type="entry name" value="NreC/VraR/RcsB-like_REC"/>
</dbReference>
<dbReference type="PROSITE" id="PS00622">
    <property type="entry name" value="HTH_LUXR_1"/>
    <property type="match status" value="1"/>
</dbReference>
<dbReference type="RefSeq" id="WP_341400259.1">
    <property type="nucleotide sequence ID" value="NZ_JBBUTI010000012.1"/>
</dbReference>
<dbReference type="Pfam" id="PF00196">
    <property type="entry name" value="GerE"/>
    <property type="match status" value="1"/>
</dbReference>
<dbReference type="EMBL" id="JBBUTI010000012">
    <property type="protein sequence ID" value="MEK8047945.1"/>
    <property type="molecule type" value="Genomic_DNA"/>
</dbReference>
<feature type="modified residue" description="4-aspartylphosphate" evidence="5">
    <location>
        <position position="53"/>
    </location>
</feature>
<organism evidence="8 9">
    <name type="scientific">Ideonella margarita</name>
    <dbReference type="NCBI Taxonomy" id="2984191"/>
    <lineage>
        <taxon>Bacteria</taxon>
        <taxon>Pseudomonadati</taxon>
        <taxon>Pseudomonadota</taxon>
        <taxon>Betaproteobacteria</taxon>
        <taxon>Burkholderiales</taxon>
        <taxon>Sphaerotilaceae</taxon>
        <taxon>Ideonella</taxon>
    </lineage>
</organism>
<dbReference type="CDD" id="cd06170">
    <property type="entry name" value="LuxR_C_like"/>
    <property type="match status" value="1"/>
</dbReference>
<dbReference type="PANTHER" id="PTHR43214">
    <property type="entry name" value="TWO-COMPONENT RESPONSE REGULATOR"/>
    <property type="match status" value="1"/>
</dbReference>
<dbReference type="InterPro" id="IPR001789">
    <property type="entry name" value="Sig_transdc_resp-reg_receiver"/>
</dbReference>
<evidence type="ECO:0000259" key="7">
    <source>
        <dbReference type="PROSITE" id="PS50110"/>
    </source>
</evidence>
<dbReference type="Proteomes" id="UP001379945">
    <property type="component" value="Unassembled WGS sequence"/>
</dbReference>
<gene>
    <name evidence="8" type="ORF">AACH00_16420</name>
</gene>
<dbReference type="InterPro" id="IPR039420">
    <property type="entry name" value="WalR-like"/>
</dbReference>
<reference evidence="8 9" key="1">
    <citation type="submission" date="2024-04" db="EMBL/GenBank/DDBJ databases">
        <title>Novel species of the genus Ideonella isolated from streams.</title>
        <authorList>
            <person name="Lu H."/>
        </authorList>
    </citation>
    <scope>NUCLEOTIDE SEQUENCE [LARGE SCALE GENOMIC DNA]</scope>
    <source>
        <strain evidence="8 9">LYT19W</strain>
    </source>
</reference>
<evidence type="ECO:0000259" key="6">
    <source>
        <dbReference type="PROSITE" id="PS50043"/>
    </source>
</evidence>
<keyword evidence="3" id="KW-0238">DNA-binding</keyword>
<dbReference type="PRINTS" id="PR00038">
    <property type="entry name" value="HTHLUXR"/>
</dbReference>
<protein>
    <submittedName>
        <fullName evidence="8">Response regulator transcription factor</fullName>
    </submittedName>
</protein>
<dbReference type="Gene3D" id="1.10.10.10">
    <property type="entry name" value="Winged helix-like DNA-binding domain superfamily/Winged helix DNA-binding domain"/>
    <property type="match status" value="1"/>
</dbReference>
<evidence type="ECO:0000256" key="1">
    <source>
        <dbReference type="ARBA" id="ARBA00022553"/>
    </source>
</evidence>
<feature type="domain" description="HTH luxR-type" evidence="6">
    <location>
        <begin position="141"/>
        <end position="206"/>
    </location>
</feature>
<feature type="domain" description="Response regulatory" evidence="7">
    <location>
        <begin position="3"/>
        <end position="118"/>
    </location>
</feature>
<evidence type="ECO:0000256" key="2">
    <source>
        <dbReference type="ARBA" id="ARBA00023015"/>
    </source>
</evidence>
<evidence type="ECO:0000256" key="3">
    <source>
        <dbReference type="ARBA" id="ARBA00023125"/>
    </source>
</evidence>
<evidence type="ECO:0000256" key="5">
    <source>
        <dbReference type="PROSITE-ProRule" id="PRU00169"/>
    </source>
</evidence>
<evidence type="ECO:0000313" key="9">
    <source>
        <dbReference type="Proteomes" id="UP001379945"/>
    </source>
</evidence>
<dbReference type="SMART" id="SM00421">
    <property type="entry name" value="HTH_LUXR"/>
    <property type="match status" value="1"/>
</dbReference>
<dbReference type="Gene3D" id="3.40.50.2300">
    <property type="match status" value="1"/>
</dbReference>
<dbReference type="InterPro" id="IPR016032">
    <property type="entry name" value="Sig_transdc_resp-reg_C-effctor"/>
</dbReference>
<dbReference type="SMART" id="SM00448">
    <property type="entry name" value="REC"/>
    <property type="match status" value="1"/>
</dbReference>
<dbReference type="CDD" id="cd17535">
    <property type="entry name" value="REC_NarL-like"/>
    <property type="match status" value="1"/>
</dbReference>
<accession>A0ABU9C9S0</accession>
<dbReference type="InterPro" id="IPR036388">
    <property type="entry name" value="WH-like_DNA-bd_sf"/>
</dbReference>
<dbReference type="InterPro" id="IPR011006">
    <property type="entry name" value="CheY-like_superfamily"/>
</dbReference>
<evidence type="ECO:0000256" key="4">
    <source>
        <dbReference type="ARBA" id="ARBA00023163"/>
    </source>
</evidence>
<keyword evidence="1 5" id="KW-0597">Phosphoprotein</keyword>
<sequence length="213" mass="22788">MTTVYLVDDHLVLRQGLQALLEAAGHTVVGGSEDPTRAIAELIRLQPKVLILDLTLDKRSGFELLEYLKRRALPVRTVVLTMSAHPRHVGEAVRLGVSSYLLKGVSMAEVLSAVAHAERGEMYFTAETADLAVKALALGADEPALASLSARERQVITLVVQGHSSAAIGALLHLSPKTVDSYRSRLMAKLGVPDVTALVRLSIRLGLIDVSGA</sequence>
<dbReference type="SUPFAM" id="SSF46894">
    <property type="entry name" value="C-terminal effector domain of the bipartite response regulators"/>
    <property type="match status" value="1"/>
</dbReference>
<proteinExistence type="predicted"/>
<evidence type="ECO:0000313" key="8">
    <source>
        <dbReference type="EMBL" id="MEK8047945.1"/>
    </source>
</evidence>
<keyword evidence="4" id="KW-0804">Transcription</keyword>
<keyword evidence="9" id="KW-1185">Reference proteome</keyword>
<dbReference type="PROSITE" id="PS50043">
    <property type="entry name" value="HTH_LUXR_2"/>
    <property type="match status" value="1"/>
</dbReference>
<dbReference type="PROSITE" id="PS50110">
    <property type="entry name" value="RESPONSE_REGULATORY"/>
    <property type="match status" value="1"/>
</dbReference>
<dbReference type="Pfam" id="PF00072">
    <property type="entry name" value="Response_reg"/>
    <property type="match status" value="1"/>
</dbReference>
<comment type="caution">
    <text evidence="8">The sequence shown here is derived from an EMBL/GenBank/DDBJ whole genome shotgun (WGS) entry which is preliminary data.</text>
</comment>
<name>A0ABU9C9S0_9BURK</name>